<evidence type="ECO:0000256" key="2">
    <source>
        <dbReference type="ARBA" id="ARBA00022771"/>
    </source>
</evidence>
<evidence type="ECO:0000256" key="3">
    <source>
        <dbReference type="ARBA" id="ARBA00022833"/>
    </source>
</evidence>
<keyword evidence="3" id="KW-0862">Zinc</keyword>
<feature type="non-terminal residue" evidence="5">
    <location>
        <position position="1"/>
    </location>
</feature>
<keyword evidence="6" id="KW-1185">Reference proteome</keyword>
<evidence type="ECO:0000259" key="4">
    <source>
        <dbReference type="Pfam" id="PF04500"/>
    </source>
</evidence>
<keyword evidence="1" id="KW-0479">Metal-binding</keyword>
<dbReference type="Proteomes" id="UP000837857">
    <property type="component" value="Chromosome 12"/>
</dbReference>
<keyword evidence="2" id="KW-0863">Zinc-finger</keyword>
<evidence type="ECO:0000313" key="5">
    <source>
        <dbReference type="EMBL" id="CAH2040279.1"/>
    </source>
</evidence>
<reference evidence="5" key="1">
    <citation type="submission" date="2022-03" db="EMBL/GenBank/DDBJ databases">
        <authorList>
            <person name="Martin H S."/>
        </authorList>
    </citation>
    <scope>NUCLEOTIDE SEQUENCE</scope>
</reference>
<proteinExistence type="predicted"/>
<organism evidence="5 6">
    <name type="scientific">Iphiclides podalirius</name>
    <name type="common">scarce swallowtail</name>
    <dbReference type="NCBI Taxonomy" id="110791"/>
    <lineage>
        <taxon>Eukaryota</taxon>
        <taxon>Metazoa</taxon>
        <taxon>Ecdysozoa</taxon>
        <taxon>Arthropoda</taxon>
        <taxon>Hexapoda</taxon>
        <taxon>Insecta</taxon>
        <taxon>Pterygota</taxon>
        <taxon>Neoptera</taxon>
        <taxon>Endopterygota</taxon>
        <taxon>Lepidoptera</taxon>
        <taxon>Glossata</taxon>
        <taxon>Ditrysia</taxon>
        <taxon>Papilionoidea</taxon>
        <taxon>Papilionidae</taxon>
        <taxon>Papilioninae</taxon>
        <taxon>Iphiclides</taxon>
    </lineage>
</organism>
<dbReference type="Pfam" id="PF04500">
    <property type="entry name" value="FLYWCH"/>
    <property type="match status" value="1"/>
</dbReference>
<protein>
    <recommendedName>
        <fullName evidence="4">FLYWCH-type domain-containing protein</fullName>
    </recommendedName>
</protein>
<evidence type="ECO:0000256" key="1">
    <source>
        <dbReference type="ARBA" id="ARBA00022723"/>
    </source>
</evidence>
<dbReference type="Gene3D" id="2.20.25.240">
    <property type="match status" value="1"/>
</dbReference>
<dbReference type="EMBL" id="OW152824">
    <property type="protein sequence ID" value="CAH2040279.1"/>
    <property type="molecule type" value="Genomic_DNA"/>
</dbReference>
<gene>
    <name evidence="5" type="ORF">IPOD504_LOCUS2442</name>
</gene>
<accession>A0ABN8HRV3</accession>
<evidence type="ECO:0000313" key="6">
    <source>
        <dbReference type="Proteomes" id="UP000837857"/>
    </source>
</evidence>
<sequence>MIKRKLVFINSRRGNPLILLSGYTYSVKAIKKLGANVKRRWHCSTHNARGCRANLCTIDGEIIMMKTNHNHDPVHQ</sequence>
<feature type="domain" description="FLYWCH-type" evidence="4">
    <location>
        <begin position="8"/>
        <end position="71"/>
    </location>
</feature>
<name>A0ABN8HRV3_9NEOP</name>
<dbReference type="InterPro" id="IPR007588">
    <property type="entry name" value="Znf_FLYWCH"/>
</dbReference>